<protein>
    <submittedName>
        <fullName evidence="8">Peptide ABC transporter substrate-binding protein</fullName>
    </submittedName>
</protein>
<reference evidence="9" key="1">
    <citation type="submission" date="2024-06" db="EMBL/GenBank/DDBJ databases">
        <title>Caproicibacterium argilliputei sp. nov, a novel caproic acid producing anaerobic bacterium isolated from pit mud.</title>
        <authorList>
            <person name="Zeng C."/>
        </authorList>
    </citation>
    <scope>NUCLEOTIDE SEQUENCE [LARGE SCALE GENOMIC DNA]</scope>
    <source>
        <strain evidence="9">ZCY20-5</strain>
    </source>
</reference>
<evidence type="ECO:0000256" key="4">
    <source>
        <dbReference type="ARBA" id="ARBA00022729"/>
    </source>
</evidence>
<dbReference type="KEGG" id="carl:PXC00_10830"/>
<dbReference type="GO" id="GO:0015833">
    <property type="term" value="P:peptide transport"/>
    <property type="evidence" value="ECO:0007669"/>
    <property type="project" value="TreeGrafter"/>
</dbReference>
<evidence type="ECO:0000256" key="5">
    <source>
        <dbReference type="SAM" id="MobiDB-lite"/>
    </source>
</evidence>
<dbReference type="GO" id="GO:0043190">
    <property type="term" value="C:ATP-binding cassette (ABC) transporter complex"/>
    <property type="evidence" value="ECO:0007669"/>
    <property type="project" value="InterPro"/>
</dbReference>
<evidence type="ECO:0000256" key="6">
    <source>
        <dbReference type="SAM" id="SignalP"/>
    </source>
</evidence>
<evidence type="ECO:0000256" key="1">
    <source>
        <dbReference type="ARBA" id="ARBA00004193"/>
    </source>
</evidence>
<evidence type="ECO:0000313" key="8">
    <source>
        <dbReference type="EMBL" id="WOC31691.1"/>
    </source>
</evidence>
<dbReference type="GO" id="GO:0042597">
    <property type="term" value="C:periplasmic space"/>
    <property type="evidence" value="ECO:0007669"/>
    <property type="project" value="UniProtKB-ARBA"/>
</dbReference>
<dbReference type="PIRSF" id="PIRSF002741">
    <property type="entry name" value="MppA"/>
    <property type="match status" value="1"/>
</dbReference>
<dbReference type="PANTHER" id="PTHR30290:SF10">
    <property type="entry name" value="PERIPLASMIC OLIGOPEPTIDE-BINDING PROTEIN-RELATED"/>
    <property type="match status" value="1"/>
</dbReference>
<evidence type="ECO:0000259" key="7">
    <source>
        <dbReference type="Pfam" id="PF00496"/>
    </source>
</evidence>
<name>A0AA97D7H7_9FIRM</name>
<accession>A0AA97D7H7</accession>
<feature type="region of interest" description="Disordered" evidence="5">
    <location>
        <begin position="24"/>
        <end position="92"/>
    </location>
</feature>
<dbReference type="PROSITE" id="PS51257">
    <property type="entry name" value="PROKAR_LIPOPROTEIN"/>
    <property type="match status" value="1"/>
</dbReference>
<dbReference type="Proteomes" id="UP001300604">
    <property type="component" value="Chromosome"/>
</dbReference>
<dbReference type="InterPro" id="IPR030678">
    <property type="entry name" value="Peptide/Ni-bd"/>
</dbReference>
<evidence type="ECO:0000256" key="3">
    <source>
        <dbReference type="ARBA" id="ARBA00022448"/>
    </source>
</evidence>
<dbReference type="InterPro" id="IPR039424">
    <property type="entry name" value="SBP_5"/>
</dbReference>
<organism evidence="8 9">
    <name type="scientific">Caproicibacterium argilliputei</name>
    <dbReference type="NCBI Taxonomy" id="3030016"/>
    <lineage>
        <taxon>Bacteria</taxon>
        <taxon>Bacillati</taxon>
        <taxon>Bacillota</taxon>
        <taxon>Clostridia</taxon>
        <taxon>Eubacteriales</taxon>
        <taxon>Oscillospiraceae</taxon>
        <taxon>Caproicibacterium</taxon>
    </lineage>
</organism>
<keyword evidence="9" id="KW-1185">Reference proteome</keyword>
<comment type="similarity">
    <text evidence="2">Belongs to the bacterial solute-binding protein 5 family.</text>
</comment>
<dbReference type="EMBL" id="CP135996">
    <property type="protein sequence ID" value="WOC31691.1"/>
    <property type="molecule type" value="Genomic_DNA"/>
</dbReference>
<dbReference type="GO" id="GO:1904680">
    <property type="term" value="F:peptide transmembrane transporter activity"/>
    <property type="evidence" value="ECO:0007669"/>
    <property type="project" value="TreeGrafter"/>
</dbReference>
<comment type="subcellular location">
    <subcellularLocation>
        <location evidence="1">Cell membrane</location>
        <topology evidence="1">Lipid-anchor</topology>
    </subcellularLocation>
</comment>
<dbReference type="Pfam" id="PF00496">
    <property type="entry name" value="SBP_bac_5"/>
    <property type="match status" value="1"/>
</dbReference>
<dbReference type="Gene3D" id="3.90.76.10">
    <property type="entry name" value="Dipeptide-binding Protein, Domain 1"/>
    <property type="match status" value="1"/>
</dbReference>
<sequence>MNNAKKFLAVLLAGTMAVSMAACGGTTTSSTSASGTDSSAADSTASGTASTTDTSTSNPFANSQYPGTSDSDSVTLNLGAEPPELNSSQTTDAVSADILRMTIDTLTQLDAKDQPIAGAAKSWDISADKKTYTFHLRDGMKWSNGETVTAKDYLYGWELAMDQSNGSGYGFIIYDNVKGGEDYFNATKTPAAKRTAAEKAKVAAAEKNLGCKVIDDKTIQIEFVNPIPYALQLMSFQTYCPVNQKAYESIGADKYAKEANQIVTNGAYKISEWVHDDHITLVKNNDYWNAKNINIPKVKFVMIKDTNTAMNALKGGQVDCIGLTGDQITQLKNEGQPLVPYEEGTNCYLQYNTKDKILANTKIRQALGMAINTKSFCDDVLKDGSTVAPGLVPGTIGGANGETYAKGRTESYATYDAAKAKTLFEEGLKELGMTKDQLKLTFTCDDTSNSQQDAAFLQEQWKSTLGITIDLKAMPFKSRIKAMDDGDFQIVMALWAPDYNDALTYLDMWMTDNGNNYGKYSNPEYDKLVKAAIAESDSVKRQDDLLKAEKLVVETDCAAFPLYFRVKTYTCSKKLSGLTRTPFQEFDVCDGAKINTAG</sequence>
<dbReference type="PANTHER" id="PTHR30290">
    <property type="entry name" value="PERIPLASMIC BINDING COMPONENT OF ABC TRANSPORTER"/>
    <property type="match status" value="1"/>
</dbReference>
<proteinExistence type="inferred from homology"/>
<dbReference type="AlphaFoldDB" id="A0AA97D7H7"/>
<keyword evidence="4 6" id="KW-0732">Signal</keyword>
<feature type="signal peptide" evidence="6">
    <location>
        <begin position="1"/>
        <end position="21"/>
    </location>
</feature>
<feature type="compositionally biased region" description="Low complexity" evidence="5">
    <location>
        <begin position="24"/>
        <end position="57"/>
    </location>
</feature>
<reference evidence="9" key="3">
    <citation type="submission" date="2024-06" db="EMBL/GenBank/DDBJ databases">
        <authorList>
            <person name="Zeng C."/>
        </authorList>
    </citation>
    <scope>NUCLEOTIDE SEQUENCE [LARGE SCALE GENOMIC DNA]</scope>
    <source>
        <strain evidence="9">ZCY20-5</strain>
    </source>
</reference>
<dbReference type="SUPFAM" id="SSF53850">
    <property type="entry name" value="Periplasmic binding protein-like II"/>
    <property type="match status" value="1"/>
</dbReference>
<dbReference type="CDD" id="cd08504">
    <property type="entry name" value="PBP2_OppA"/>
    <property type="match status" value="1"/>
</dbReference>
<dbReference type="Gene3D" id="3.10.105.10">
    <property type="entry name" value="Dipeptide-binding Protein, Domain 3"/>
    <property type="match status" value="1"/>
</dbReference>
<dbReference type="InterPro" id="IPR000914">
    <property type="entry name" value="SBP_5_dom"/>
</dbReference>
<reference evidence="8 9" key="2">
    <citation type="submission" date="2024-06" db="EMBL/GenBank/DDBJ databases">
        <title>Caproicibacterium argilliputei sp. nov, a novel caproic acid producing anaerobic bacterium isolated from pit mud.</title>
        <authorList>
            <person name="Xia S."/>
        </authorList>
    </citation>
    <scope>NUCLEOTIDE SEQUENCE [LARGE SCALE GENOMIC DNA]</scope>
    <source>
        <strain evidence="8 9">ZCY20-5</strain>
    </source>
</reference>
<dbReference type="RefSeq" id="WP_275845118.1">
    <property type="nucleotide sequence ID" value="NZ_CP135996.1"/>
</dbReference>
<evidence type="ECO:0000256" key="2">
    <source>
        <dbReference type="ARBA" id="ARBA00005695"/>
    </source>
</evidence>
<feature type="chain" id="PRO_5041648285" evidence="6">
    <location>
        <begin position="22"/>
        <end position="598"/>
    </location>
</feature>
<dbReference type="InterPro" id="IPR023765">
    <property type="entry name" value="SBP_5_CS"/>
</dbReference>
<keyword evidence="3" id="KW-0813">Transport</keyword>
<feature type="domain" description="Solute-binding protein family 5" evidence="7">
    <location>
        <begin position="115"/>
        <end position="516"/>
    </location>
</feature>
<dbReference type="Gene3D" id="3.40.190.10">
    <property type="entry name" value="Periplasmic binding protein-like II"/>
    <property type="match status" value="1"/>
</dbReference>
<gene>
    <name evidence="8" type="ORF">PXC00_10830</name>
</gene>
<evidence type="ECO:0000313" key="9">
    <source>
        <dbReference type="Proteomes" id="UP001300604"/>
    </source>
</evidence>
<feature type="compositionally biased region" description="Polar residues" evidence="5">
    <location>
        <begin position="58"/>
        <end position="76"/>
    </location>
</feature>
<dbReference type="FunFam" id="3.10.105.10:FF:000001">
    <property type="entry name" value="Oligopeptide ABC transporter, oligopeptide-binding protein"/>
    <property type="match status" value="1"/>
</dbReference>
<dbReference type="PROSITE" id="PS01040">
    <property type="entry name" value="SBP_BACTERIAL_5"/>
    <property type="match status" value="1"/>
</dbReference>